<dbReference type="EMBL" id="CAEX01000759">
    <property type="protein sequence ID" value="CCD18271.1"/>
    <property type="molecule type" value="Genomic_DNA"/>
</dbReference>
<organism evidence="1 2">
    <name type="scientific">Trypanosoma vivax (strain Y486)</name>
    <dbReference type="NCBI Taxonomy" id="1055687"/>
    <lineage>
        <taxon>Eukaryota</taxon>
        <taxon>Discoba</taxon>
        <taxon>Euglenozoa</taxon>
        <taxon>Kinetoplastea</taxon>
        <taxon>Metakinetoplastina</taxon>
        <taxon>Trypanosomatida</taxon>
        <taxon>Trypanosomatidae</taxon>
        <taxon>Trypanosoma</taxon>
        <taxon>Duttonella</taxon>
    </lineage>
</organism>
<dbReference type="Proteomes" id="UP000009027">
    <property type="component" value="Unassembled WGS sequence"/>
</dbReference>
<reference evidence="1 2" key="1">
    <citation type="journal article" date="2012" name="Proc. Natl. Acad. Sci. U.S.A.">
        <title>Antigenic diversity is generated by distinct evolutionary mechanisms in African trypanosome species.</title>
        <authorList>
            <person name="Jackson A.P."/>
            <person name="Berry A."/>
            <person name="Aslett M."/>
            <person name="Allison H.C."/>
            <person name="Burton P."/>
            <person name="Vavrova-Anderson J."/>
            <person name="Brown R."/>
            <person name="Browne H."/>
            <person name="Corton N."/>
            <person name="Hauser H."/>
            <person name="Gamble J."/>
            <person name="Gilderthorp R."/>
            <person name="Marcello L."/>
            <person name="McQuillan J."/>
            <person name="Otto T.D."/>
            <person name="Quail M.A."/>
            <person name="Sanders M.J."/>
            <person name="van Tonder A."/>
            <person name="Ginger M.L."/>
            <person name="Field M.C."/>
            <person name="Barry J.D."/>
            <person name="Hertz-Fowler C."/>
            <person name="Berriman M."/>
        </authorList>
    </citation>
    <scope>NUCLEOTIDE SEQUENCE</scope>
    <source>
        <strain evidence="1 2">Y486</strain>
    </source>
</reference>
<name>F9WL83_TRYVY</name>
<keyword evidence="2" id="KW-1185">Reference proteome</keyword>
<proteinExistence type="predicted"/>
<accession>F9WL83</accession>
<sequence length="159" mass="17922">MEVSAEKTEYTPFGARETNLLRLIVEKTALKEERAPKLLGLTMQPRKGLSKHVLNVRPAANTQLMQLMAAASPEWDPEGEKLRPFCLALVQVKICHDVASWWFDAAQSDRERLEMVQAQAAQTAEGNPKPTFYSMPCARRGRNRLTVRHVGELRNTAHA</sequence>
<dbReference type="AlphaFoldDB" id="F9WL83"/>
<evidence type="ECO:0000313" key="1">
    <source>
        <dbReference type="EMBL" id="CCD18271.1"/>
    </source>
</evidence>
<evidence type="ECO:0000313" key="2">
    <source>
        <dbReference type="Proteomes" id="UP000009027"/>
    </source>
</evidence>
<gene>
    <name evidence="1" type="ORF">TvY486_0009350</name>
</gene>
<protein>
    <submittedName>
        <fullName evidence="1">Uncharacterized protein</fullName>
    </submittedName>
</protein>
<dbReference type="VEuPathDB" id="TriTrypDB:TvY486_0009350"/>